<evidence type="ECO:0000259" key="1">
    <source>
        <dbReference type="Pfam" id="PF07287"/>
    </source>
</evidence>
<evidence type="ECO:0000313" key="3">
    <source>
        <dbReference type="Proteomes" id="UP001557485"/>
    </source>
</evidence>
<organism evidence="2 3">
    <name type="scientific">Zhongshania guokunii</name>
    <dbReference type="NCBI Taxonomy" id="641783"/>
    <lineage>
        <taxon>Bacteria</taxon>
        <taxon>Pseudomonadati</taxon>
        <taxon>Pseudomonadota</taxon>
        <taxon>Gammaproteobacteria</taxon>
        <taxon>Cellvibrionales</taxon>
        <taxon>Spongiibacteraceae</taxon>
        <taxon>Zhongshania</taxon>
    </lineage>
</organism>
<dbReference type="PANTHER" id="PTHR47708">
    <property type="match status" value="1"/>
</dbReference>
<evidence type="ECO:0000313" key="2">
    <source>
        <dbReference type="EMBL" id="MEX1668582.1"/>
    </source>
</evidence>
<dbReference type="PANTHER" id="PTHR47708:SF2">
    <property type="entry name" value="SI:CH73-132F6.5"/>
    <property type="match status" value="1"/>
</dbReference>
<comment type="caution">
    <text evidence="2">The sequence shown here is derived from an EMBL/GenBank/DDBJ whole genome shotgun (WGS) entry which is preliminary data.</text>
</comment>
<proteinExistence type="predicted"/>
<reference evidence="2 3" key="1">
    <citation type="journal article" date="2011" name="Int. J. Syst. Evol. Microbiol.">
        <title>Zhongshania antarctica gen. nov., sp. nov. and Zhongshania guokunii sp. nov., gammaproteobacteria respectively isolated from coastal attached (fast) ice and surface seawater of the Antarctic.</title>
        <authorList>
            <person name="Li H.J."/>
            <person name="Zhang X.Y."/>
            <person name="Chen C.X."/>
            <person name="Zhang Y.J."/>
            <person name="Gao Z.M."/>
            <person name="Yu Y."/>
            <person name="Chen X.L."/>
            <person name="Chen B."/>
            <person name="Zhang Y.Z."/>
        </authorList>
    </citation>
    <scope>NUCLEOTIDE SEQUENCE [LARGE SCALE GENOMIC DNA]</scope>
    <source>
        <strain evidence="2 3">ZS6-22T</strain>
    </source>
</reference>
<accession>A0ABV3U4S7</accession>
<name>A0ABV3U4S7_9GAMM</name>
<dbReference type="InterPro" id="IPR010839">
    <property type="entry name" value="AtuA_N"/>
</dbReference>
<dbReference type="Pfam" id="PF07287">
    <property type="entry name" value="AtuA"/>
    <property type="match status" value="1"/>
</dbReference>
<dbReference type="EMBL" id="JBFRYA010000004">
    <property type="protein sequence ID" value="MEX1668582.1"/>
    <property type="molecule type" value="Genomic_DNA"/>
</dbReference>
<feature type="domain" description="Acyclic terpene utilisation N-terminal" evidence="1">
    <location>
        <begin position="7"/>
        <end position="451"/>
    </location>
</feature>
<gene>
    <name evidence="2" type="ORF">AB4876_06645</name>
</gene>
<dbReference type="Proteomes" id="UP001557485">
    <property type="component" value="Unassembled WGS sequence"/>
</dbReference>
<protein>
    <submittedName>
        <fullName evidence="2">Acyclic terpene utilization AtuA family protein</fullName>
    </submittedName>
</protein>
<keyword evidence="3" id="KW-1185">Reference proteome</keyword>
<sequence length="456" mass="49236">MSQDKTVLIANGQGFWGDSLLGPLRLVEEGPLDYLTLDYLAEVTMSIMQKQKLRNPSAGYATDFVEMLRQILPTCQKKGIKVIANAGGVNPKGCLEAIQAVVKELGMTGIKIGIVEGDDILDQLPELMASGEKFKNLDNGEAVDTILDKMSSANVYIGAKPIVDALAQGADIVVTGRSTDPSLVVAPLIYEFGWSMDDFDKLAAGTVMGHILECGAQCTGGNYNDWRNVPNFARIGYPVVEAKADGTFVVTKHEGTGGLVNIDTVTSQLMYELGDPVNYLGPDCTSDFTTIKLEQDGENRVRVSGVKGSAPTPTYKVSMSYEDGYKIVGQLTYTGPDAIEKANLGAEILFERVGMYGKPIPEEDRFIELFGTNVCYKGIVKQDQPPSEVMLRVGAKSHDKNLLNILARELAPLITSGPVGVTGFAAGRPRPTEIVGYWPALIDKTKVSTRVLVEEV</sequence>
<dbReference type="RefSeq" id="WP_301028373.1">
    <property type="nucleotide sequence ID" value="NZ_JBFRYA010000004.1"/>
</dbReference>